<evidence type="ECO:0000313" key="1">
    <source>
        <dbReference type="EMBL" id="OLY84801.1"/>
    </source>
</evidence>
<protein>
    <submittedName>
        <fullName evidence="1">Uncharacterized protein</fullName>
    </submittedName>
</protein>
<organism evidence="1 2">
    <name type="scientific">Smittium mucronatum</name>
    <dbReference type="NCBI Taxonomy" id="133383"/>
    <lineage>
        <taxon>Eukaryota</taxon>
        <taxon>Fungi</taxon>
        <taxon>Fungi incertae sedis</taxon>
        <taxon>Zoopagomycota</taxon>
        <taxon>Kickxellomycotina</taxon>
        <taxon>Harpellomycetes</taxon>
        <taxon>Harpellales</taxon>
        <taxon>Legeriomycetaceae</taxon>
        <taxon>Smittium</taxon>
    </lineage>
</organism>
<keyword evidence="2" id="KW-1185">Reference proteome</keyword>
<name>A0A1R0H6T5_9FUNG</name>
<reference evidence="1 2" key="1">
    <citation type="journal article" date="2016" name="Mol. Biol. Evol.">
        <title>Genome-Wide Survey of Gut Fungi (Harpellales) Reveals the First Horizontally Transferred Ubiquitin Gene from a Mosquito Host.</title>
        <authorList>
            <person name="Wang Y."/>
            <person name="White M.M."/>
            <person name="Kvist S."/>
            <person name="Moncalvo J.M."/>
        </authorList>
    </citation>
    <scope>NUCLEOTIDE SEQUENCE [LARGE SCALE GENOMIC DNA]</scope>
    <source>
        <strain evidence="1 2">ALG-7-W6</strain>
    </source>
</reference>
<dbReference type="EMBL" id="LSSL01000352">
    <property type="protein sequence ID" value="OLY84801.1"/>
    <property type="molecule type" value="Genomic_DNA"/>
</dbReference>
<accession>A0A1R0H6T5</accession>
<dbReference type="Proteomes" id="UP000187455">
    <property type="component" value="Unassembled WGS sequence"/>
</dbReference>
<proteinExistence type="predicted"/>
<dbReference type="AlphaFoldDB" id="A0A1R0H6T5"/>
<evidence type="ECO:0000313" key="2">
    <source>
        <dbReference type="Proteomes" id="UP000187455"/>
    </source>
</evidence>
<sequence length="96" mass="11347">MDQEEKENAVVDFWKKFYIKNPIDIIYDLWALFISSCLRCVQKNIMPWIGITNFENLSQRIINLKLDCFEICDILGLGYIGISDVDEVLEHKEYPK</sequence>
<gene>
    <name evidence="1" type="ORF">AYI68_g1022</name>
</gene>
<comment type="caution">
    <text evidence="1">The sequence shown here is derived from an EMBL/GenBank/DDBJ whole genome shotgun (WGS) entry which is preliminary data.</text>
</comment>